<gene>
    <name evidence="4" type="ORF">Tsubulata_049789</name>
</gene>
<dbReference type="Gene3D" id="3.30.559.10">
    <property type="entry name" value="Chloramphenicol acetyltransferase-like domain"/>
    <property type="match status" value="2"/>
</dbReference>
<comment type="similarity">
    <text evidence="1">Belongs to the plant acyltransferase family.</text>
</comment>
<organism evidence="4 5">
    <name type="scientific">Turnera subulata</name>
    <dbReference type="NCBI Taxonomy" id="218843"/>
    <lineage>
        <taxon>Eukaryota</taxon>
        <taxon>Viridiplantae</taxon>
        <taxon>Streptophyta</taxon>
        <taxon>Embryophyta</taxon>
        <taxon>Tracheophyta</taxon>
        <taxon>Spermatophyta</taxon>
        <taxon>Magnoliopsida</taxon>
        <taxon>eudicotyledons</taxon>
        <taxon>Gunneridae</taxon>
        <taxon>Pentapetalae</taxon>
        <taxon>rosids</taxon>
        <taxon>fabids</taxon>
        <taxon>Malpighiales</taxon>
        <taxon>Passifloraceae</taxon>
        <taxon>Turnera</taxon>
    </lineage>
</organism>
<dbReference type="OrthoDB" id="671439at2759"/>
<name>A0A9Q0GJ23_9ROSI</name>
<keyword evidence="3" id="KW-0012">Acyltransferase</keyword>
<evidence type="ECO:0000256" key="3">
    <source>
        <dbReference type="ARBA" id="ARBA00023315"/>
    </source>
</evidence>
<dbReference type="AlphaFoldDB" id="A0A9Q0GJ23"/>
<evidence type="ECO:0000256" key="1">
    <source>
        <dbReference type="ARBA" id="ARBA00009861"/>
    </source>
</evidence>
<dbReference type="PANTHER" id="PTHR31623:SF46">
    <property type="entry name" value="VINORINE SYNTHASE-LIKE"/>
    <property type="match status" value="1"/>
</dbReference>
<comment type="caution">
    <text evidence="4">The sequence shown here is derived from an EMBL/GenBank/DDBJ whole genome shotgun (WGS) entry which is preliminary data.</text>
</comment>
<dbReference type="EMBL" id="JAKUCV010000160">
    <property type="protein sequence ID" value="KAJ4851020.1"/>
    <property type="molecule type" value="Genomic_DNA"/>
</dbReference>
<protein>
    <submittedName>
        <fullName evidence="4">Uncharacterized protein</fullName>
    </submittedName>
</protein>
<dbReference type="InterPro" id="IPR023213">
    <property type="entry name" value="CAT-like_dom_sf"/>
</dbReference>
<reference evidence="4" key="1">
    <citation type="submission" date="2022-02" db="EMBL/GenBank/DDBJ databases">
        <authorList>
            <person name="Henning P.M."/>
            <person name="McCubbin A.G."/>
            <person name="Shore J.S."/>
        </authorList>
    </citation>
    <scope>NUCLEOTIDE SEQUENCE</scope>
    <source>
        <strain evidence="4">F60SS</strain>
        <tissue evidence="4">Leaves</tissue>
    </source>
</reference>
<accession>A0A9Q0GJ23</accession>
<keyword evidence="5" id="KW-1185">Reference proteome</keyword>
<dbReference type="Proteomes" id="UP001141552">
    <property type="component" value="Unassembled WGS sequence"/>
</dbReference>
<evidence type="ECO:0000256" key="2">
    <source>
        <dbReference type="ARBA" id="ARBA00022679"/>
    </source>
</evidence>
<proteinExistence type="inferred from homology"/>
<evidence type="ECO:0000313" key="5">
    <source>
        <dbReference type="Proteomes" id="UP001141552"/>
    </source>
</evidence>
<dbReference type="GO" id="GO:0016746">
    <property type="term" value="F:acyltransferase activity"/>
    <property type="evidence" value="ECO:0007669"/>
    <property type="project" value="UniProtKB-KW"/>
</dbReference>
<keyword evidence="2" id="KW-0808">Transferase</keyword>
<dbReference type="PANTHER" id="PTHR31623">
    <property type="entry name" value="F21J9.9"/>
    <property type="match status" value="1"/>
</dbReference>
<reference evidence="4" key="2">
    <citation type="journal article" date="2023" name="Plants (Basel)">
        <title>Annotation of the Turnera subulata (Passifloraceae) Draft Genome Reveals the S-Locus Evolved after the Divergence of Turneroideae from Passifloroideae in a Stepwise Manner.</title>
        <authorList>
            <person name="Henning P.M."/>
            <person name="Roalson E.H."/>
            <person name="Mir W."/>
            <person name="McCubbin A.G."/>
            <person name="Shore J.S."/>
        </authorList>
    </citation>
    <scope>NUCLEOTIDE SEQUENCE</scope>
    <source>
        <strain evidence="4">F60SS</strain>
    </source>
</reference>
<evidence type="ECO:0000313" key="4">
    <source>
        <dbReference type="EMBL" id="KAJ4851020.1"/>
    </source>
</evidence>
<dbReference type="Pfam" id="PF02458">
    <property type="entry name" value="Transferase"/>
    <property type="match status" value="1"/>
</dbReference>
<sequence length="452" mass="50719">MKFEPELITQTIVKPSSPTPDHLRHFSLSFLDQLCPPVYYPLTFFYQAHLDTKSSNINTPEKLFNQLERSLADVLTHFYPLAGRLKDNLFIDCNDSGIPYVQARVKCYLSHFLEESKPSELNKLLPFELDGAHESLLGVQFNIFDCGGIGIGVCISHKIADASSFFTFVKTWAAATTSGSELPEKLHPEFVSPALFPSTNISGYNTRSSITNQKTVGKRFVFTKASIEALIDKHFKVNTEFDENNPNPSPVEAVSLFVWSRIVASTNPEVEPAGTGTRFYQLVHVVNFRSRMNPPLPERTFGNMQWVAATLVPAGEQLHSAVRKVRESINKIDNEYMKVFQEGDVFSAFKEENDKISKNGAAAAAVRFTFAGFCEFGMYEVDFGWGRPVWVGLPSVITFNNQISFCDTASGEGIEVKVQLKEEDMAKFQEDKELLEFVINPTFVVNNIELCP</sequence>